<name>A0ABN6SES0_9BIFI</name>
<accession>A0ABN6SES0</accession>
<proteinExistence type="predicted"/>
<evidence type="ECO:0000313" key="3">
    <source>
        <dbReference type="Proteomes" id="UP001321748"/>
    </source>
</evidence>
<evidence type="ECO:0000313" key="2">
    <source>
        <dbReference type="EMBL" id="BDR54506.1"/>
    </source>
</evidence>
<evidence type="ECO:0000256" key="1">
    <source>
        <dbReference type="SAM" id="MobiDB-lite"/>
    </source>
</evidence>
<protein>
    <recommendedName>
        <fullName evidence="4">Transposase</fullName>
    </recommendedName>
</protein>
<evidence type="ECO:0008006" key="4">
    <source>
        <dbReference type="Google" id="ProtNLM"/>
    </source>
</evidence>
<dbReference type="EMBL" id="AP026800">
    <property type="protein sequence ID" value="BDR54506.1"/>
    <property type="molecule type" value="Genomic_DNA"/>
</dbReference>
<feature type="region of interest" description="Disordered" evidence="1">
    <location>
        <begin position="1"/>
        <end position="25"/>
    </location>
</feature>
<sequence>MGLANYEGGRGTTAGNNLSHLTDEQRQLIQNAEHISTAKPGKQVIVPRDLNEQIFWKQVKGEPTSGRVLEGLNNDLRFPESAGFQKWKQCISCLMTLV</sequence>
<dbReference type="Proteomes" id="UP001321748">
    <property type="component" value="Chromosome"/>
</dbReference>
<gene>
    <name evidence="2" type="ORF">KIMH_06170</name>
</gene>
<organism evidence="2 3">
    <name type="scientific">Bombiscardovia apis</name>
    <dbReference type="NCBI Taxonomy" id="2932182"/>
    <lineage>
        <taxon>Bacteria</taxon>
        <taxon>Bacillati</taxon>
        <taxon>Actinomycetota</taxon>
        <taxon>Actinomycetes</taxon>
        <taxon>Bifidobacteriales</taxon>
        <taxon>Bifidobacteriaceae</taxon>
        <taxon>Bombiscardovia</taxon>
    </lineage>
</organism>
<keyword evidence="3" id="KW-1185">Reference proteome</keyword>
<reference evidence="2 3" key="1">
    <citation type="journal article" date="2023" name="Microbiol. Spectr.">
        <title>Symbiosis of Carpenter Bees with Uncharacterized Lactic Acid Bacteria Showing NAD Auxotrophy.</title>
        <authorList>
            <person name="Kawasaki S."/>
            <person name="Ozawa K."/>
            <person name="Mori T."/>
            <person name="Yamamoto A."/>
            <person name="Ito M."/>
            <person name="Ohkuma M."/>
            <person name="Sakamoto M."/>
            <person name="Matsutani M."/>
        </authorList>
    </citation>
    <scope>NUCLEOTIDE SEQUENCE [LARGE SCALE GENOMIC DNA]</scope>
    <source>
        <strain evidence="2 3">KimH</strain>
    </source>
</reference>
<dbReference type="RefSeq" id="WP_317643518.1">
    <property type="nucleotide sequence ID" value="NZ_AP026800.1"/>
</dbReference>